<accession>A0A7K0J455</accession>
<feature type="transmembrane region" description="Helical" evidence="11">
    <location>
        <begin position="64"/>
        <end position="86"/>
    </location>
</feature>
<feature type="transmembrane region" description="Helical" evidence="11">
    <location>
        <begin position="163"/>
        <end position="186"/>
    </location>
</feature>
<comment type="subcellular location">
    <subcellularLocation>
        <location evidence="1">Cell membrane</location>
        <topology evidence="1">Multi-pass membrane protein</topology>
    </subcellularLocation>
</comment>
<dbReference type="GO" id="GO:0005886">
    <property type="term" value="C:plasma membrane"/>
    <property type="evidence" value="ECO:0007669"/>
    <property type="project" value="UniProtKB-SubCell"/>
</dbReference>
<evidence type="ECO:0000256" key="6">
    <source>
        <dbReference type="ARBA" id="ARBA00022847"/>
    </source>
</evidence>
<feature type="transmembrane region" description="Helical" evidence="11">
    <location>
        <begin position="317"/>
        <end position="334"/>
    </location>
</feature>
<dbReference type="RefSeq" id="WP_154561247.1">
    <property type="nucleotide sequence ID" value="NZ_VUMG01000001.1"/>
</dbReference>
<keyword evidence="6" id="KW-0769">Symport</keyword>
<dbReference type="InterPro" id="IPR036259">
    <property type="entry name" value="MFS_trans_sf"/>
</dbReference>
<comment type="caution">
    <text evidence="13">The sequence shown here is derived from an EMBL/GenBank/DDBJ whole genome shotgun (WGS) entry which is preliminary data.</text>
</comment>
<evidence type="ECO:0000313" key="13">
    <source>
        <dbReference type="EMBL" id="MSS44703.1"/>
    </source>
</evidence>
<evidence type="ECO:0000256" key="1">
    <source>
        <dbReference type="ARBA" id="ARBA00004651"/>
    </source>
</evidence>
<evidence type="ECO:0000256" key="3">
    <source>
        <dbReference type="ARBA" id="ARBA00022448"/>
    </source>
</evidence>
<keyword evidence="8 11" id="KW-0472">Membrane</keyword>
<comment type="similarity">
    <text evidence="2">Belongs to the major facilitator superfamily. Metabolite:H+ Symporter (MHS) family (TC 2.A.1.6) family.</text>
</comment>
<dbReference type="Proteomes" id="UP000466104">
    <property type="component" value="Unassembled WGS sequence"/>
</dbReference>
<organism evidence="13 14">
    <name type="scientific">Cutibacterium porci</name>
    <dbReference type="NCBI Taxonomy" id="2605781"/>
    <lineage>
        <taxon>Bacteria</taxon>
        <taxon>Bacillati</taxon>
        <taxon>Actinomycetota</taxon>
        <taxon>Actinomycetes</taxon>
        <taxon>Propionibacteriales</taxon>
        <taxon>Propionibacteriaceae</taxon>
        <taxon>Cutibacterium</taxon>
    </lineage>
</organism>
<dbReference type="Pfam" id="PF07690">
    <property type="entry name" value="MFS_1"/>
    <property type="match status" value="1"/>
</dbReference>
<dbReference type="SUPFAM" id="SSF103473">
    <property type="entry name" value="MFS general substrate transporter"/>
    <property type="match status" value="1"/>
</dbReference>
<keyword evidence="5 11" id="KW-0812">Transmembrane</keyword>
<dbReference type="AlphaFoldDB" id="A0A7K0J455"/>
<feature type="transmembrane region" description="Helical" evidence="11">
    <location>
        <begin position="248"/>
        <end position="266"/>
    </location>
</feature>
<feature type="transmembrane region" description="Helical" evidence="11">
    <location>
        <begin position="198"/>
        <end position="217"/>
    </location>
</feature>
<feature type="transmembrane region" description="Helical" evidence="11">
    <location>
        <begin position="286"/>
        <end position="305"/>
    </location>
</feature>
<keyword evidence="14" id="KW-1185">Reference proteome</keyword>
<keyword evidence="7 11" id="KW-1133">Transmembrane helix</keyword>
<dbReference type="PANTHER" id="PTHR43528">
    <property type="entry name" value="ALPHA-KETOGLUTARATE PERMEASE"/>
    <property type="match status" value="1"/>
</dbReference>
<protein>
    <recommendedName>
        <fullName evidence="10">Putative proline/betaine transporter</fullName>
    </recommendedName>
</protein>
<evidence type="ECO:0000256" key="10">
    <source>
        <dbReference type="ARBA" id="ARBA00039918"/>
    </source>
</evidence>
<evidence type="ECO:0000313" key="14">
    <source>
        <dbReference type="Proteomes" id="UP000466104"/>
    </source>
</evidence>
<feature type="transmembrane region" description="Helical" evidence="11">
    <location>
        <begin position="378"/>
        <end position="401"/>
    </location>
</feature>
<dbReference type="InterPro" id="IPR020846">
    <property type="entry name" value="MFS_dom"/>
</dbReference>
<evidence type="ECO:0000259" key="12">
    <source>
        <dbReference type="PROSITE" id="PS50850"/>
    </source>
</evidence>
<evidence type="ECO:0000256" key="4">
    <source>
        <dbReference type="ARBA" id="ARBA00022475"/>
    </source>
</evidence>
<keyword evidence="3" id="KW-0813">Transport</keyword>
<evidence type="ECO:0000256" key="11">
    <source>
        <dbReference type="SAM" id="Phobius"/>
    </source>
</evidence>
<dbReference type="PANTHER" id="PTHR43528:SF1">
    <property type="entry name" value="ALPHA-KETOGLUTARATE PERMEASE"/>
    <property type="match status" value="1"/>
</dbReference>
<dbReference type="InterPro" id="IPR005829">
    <property type="entry name" value="Sugar_transporter_CS"/>
</dbReference>
<reference evidence="13 14" key="1">
    <citation type="submission" date="2019-08" db="EMBL/GenBank/DDBJ databases">
        <title>In-depth cultivation of the pig gut microbiome towards novel bacterial diversity and tailored functional studies.</title>
        <authorList>
            <person name="Wylensek D."/>
            <person name="Hitch T.C.A."/>
            <person name="Clavel T."/>
        </authorList>
    </citation>
    <scope>NUCLEOTIDE SEQUENCE [LARGE SCALE GENOMIC DNA]</scope>
    <source>
        <strain evidence="13 14">WCA-380-WT-3A</strain>
    </source>
</reference>
<evidence type="ECO:0000256" key="5">
    <source>
        <dbReference type="ARBA" id="ARBA00022692"/>
    </source>
</evidence>
<dbReference type="GO" id="GO:0015293">
    <property type="term" value="F:symporter activity"/>
    <property type="evidence" value="ECO:0007669"/>
    <property type="project" value="UniProtKB-KW"/>
</dbReference>
<name>A0A7K0J455_9ACTN</name>
<evidence type="ECO:0000256" key="9">
    <source>
        <dbReference type="ARBA" id="ARBA00037295"/>
    </source>
</evidence>
<feature type="transmembrane region" description="Helical" evidence="11">
    <location>
        <begin position="98"/>
        <end position="116"/>
    </location>
</feature>
<dbReference type="Gene3D" id="1.20.1250.20">
    <property type="entry name" value="MFS general substrate transporter like domains"/>
    <property type="match status" value="2"/>
</dbReference>
<evidence type="ECO:0000256" key="2">
    <source>
        <dbReference type="ARBA" id="ARBA00008240"/>
    </source>
</evidence>
<evidence type="ECO:0000256" key="8">
    <source>
        <dbReference type="ARBA" id="ARBA00023136"/>
    </source>
</evidence>
<proteinExistence type="inferred from homology"/>
<dbReference type="PROSITE" id="PS50850">
    <property type="entry name" value="MFS"/>
    <property type="match status" value="1"/>
</dbReference>
<feature type="transmembrane region" description="Helical" evidence="11">
    <location>
        <begin position="340"/>
        <end position="366"/>
    </location>
</feature>
<dbReference type="PROSITE" id="PS00217">
    <property type="entry name" value="SUGAR_TRANSPORT_2"/>
    <property type="match status" value="1"/>
</dbReference>
<dbReference type="EMBL" id="VUMG01000001">
    <property type="protein sequence ID" value="MSS44703.1"/>
    <property type="molecule type" value="Genomic_DNA"/>
</dbReference>
<dbReference type="FunFam" id="1.20.1250.20:FF:000001">
    <property type="entry name" value="Dicarboxylate MFS transporter"/>
    <property type="match status" value="1"/>
</dbReference>
<feature type="domain" description="Major facilitator superfamily (MFS) profile" evidence="12">
    <location>
        <begin position="26"/>
        <end position="429"/>
    </location>
</feature>
<comment type="function">
    <text evidence="9">May be a proton symporter involved in the uptake of osmolytes such as proline and glycine betaine.</text>
</comment>
<keyword evidence="4" id="KW-1003">Cell membrane</keyword>
<evidence type="ECO:0000256" key="7">
    <source>
        <dbReference type="ARBA" id="ARBA00022989"/>
    </source>
</evidence>
<feature type="transmembrane region" description="Helical" evidence="11">
    <location>
        <begin position="407"/>
        <end position="425"/>
    </location>
</feature>
<dbReference type="InterPro" id="IPR011701">
    <property type="entry name" value="MFS"/>
</dbReference>
<sequence>MSDGPITATSVDNPTHLVKNQSVVKTLAGTGIGNALEWYDWNVYASFAVFISTQFFDSSDKTSAFLSTMAIFAVGFVARPVGGAFFGWLADKIGRKHSLAFAVIFASVGSLIIALSPTYNQIGAWASVLLVIARLIQGLAHGGELPAAQTYLSEMAPDNRRGLWASAIYITGTAGMILGLLLGVILRDILSDHALETWGWRIPFALGAVLGLIALWIRSSMHETEVFDQDEEITEHHLWRGVLQNWRTGIKVIGMTCGLTVAYYIWSVSTAAVAEKNLGYSTNAAFGASLIGNIVFCLSLPLWGIFSDKFGRKTNMLVALIGVAVLYVPLNEFVRGGNEMWRLVVAISVMLILLGAYLGIAPAAYAELFPTKVRATGFGIPYAIAIALFGGTAPYIMSAWAETPNRFVIYVIILLVISALTVLTLPETKGKDLHHERV</sequence>
<dbReference type="InterPro" id="IPR051084">
    <property type="entry name" value="H+-coupled_symporters"/>
</dbReference>
<gene>
    <name evidence="13" type="ORF">FYJ43_01215</name>
</gene>